<keyword evidence="3" id="KW-1185">Reference proteome</keyword>
<accession>A0AAV4J098</accession>
<evidence type="ECO:0000313" key="3">
    <source>
        <dbReference type="Proteomes" id="UP000762676"/>
    </source>
</evidence>
<organism evidence="2 3">
    <name type="scientific">Elysia marginata</name>
    <dbReference type="NCBI Taxonomy" id="1093978"/>
    <lineage>
        <taxon>Eukaryota</taxon>
        <taxon>Metazoa</taxon>
        <taxon>Spiralia</taxon>
        <taxon>Lophotrochozoa</taxon>
        <taxon>Mollusca</taxon>
        <taxon>Gastropoda</taxon>
        <taxon>Heterobranchia</taxon>
        <taxon>Euthyneura</taxon>
        <taxon>Panpulmonata</taxon>
        <taxon>Sacoglossa</taxon>
        <taxon>Placobranchoidea</taxon>
        <taxon>Plakobranchidae</taxon>
        <taxon>Elysia</taxon>
    </lineage>
</organism>
<dbReference type="AlphaFoldDB" id="A0AAV4J098"/>
<feature type="compositionally biased region" description="Basic and acidic residues" evidence="1">
    <location>
        <begin position="95"/>
        <end position="104"/>
    </location>
</feature>
<feature type="compositionally biased region" description="Polar residues" evidence="1">
    <location>
        <begin position="67"/>
        <end position="94"/>
    </location>
</feature>
<comment type="caution">
    <text evidence="2">The sequence shown here is derived from an EMBL/GenBank/DDBJ whole genome shotgun (WGS) entry which is preliminary data.</text>
</comment>
<reference evidence="2 3" key="1">
    <citation type="journal article" date="2021" name="Elife">
        <title>Chloroplast acquisition without the gene transfer in kleptoplastic sea slugs, Plakobranchus ocellatus.</title>
        <authorList>
            <person name="Maeda T."/>
            <person name="Takahashi S."/>
            <person name="Yoshida T."/>
            <person name="Shimamura S."/>
            <person name="Takaki Y."/>
            <person name="Nagai Y."/>
            <person name="Toyoda A."/>
            <person name="Suzuki Y."/>
            <person name="Arimoto A."/>
            <person name="Ishii H."/>
            <person name="Satoh N."/>
            <person name="Nishiyama T."/>
            <person name="Hasebe M."/>
            <person name="Maruyama T."/>
            <person name="Minagawa J."/>
            <person name="Obokata J."/>
            <person name="Shigenobu S."/>
        </authorList>
    </citation>
    <scope>NUCLEOTIDE SEQUENCE [LARGE SCALE GENOMIC DNA]</scope>
</reference>
<feature type="region of interest" description="Disordered" evidence="1">
    <location>
        <begin position="53"/>
        <end position="104"/>
    </location>
</feature>
<evidence type="ECO:0000313" key="2">
    <source>
        <dbReference type="EMBL" id="GFS16142.1"/>
    </source>
</evidence>
<name>A0AAV4J098_9GAST</name>
<gene>
    <name evidence="2" type="ORF">ElyMa_006788000</name>
</gene>
<proteinExistence type="predicted"/>
<evidence type="ECO:0000256" key="1">
    <source>
        <dbReference type="SAM" id="MobiDB-lite"/>
    </source>
</evidence>
<dbReference type="EMBL" id="BMAT01013602">
    <property type="protein sequence ID" value="GFS16142.1"/>
    <property type="molecule type" value="Genomic_DNA"/>
</dbReference>
<sequence length="214" mass="23111">MPTGKGHNSRGKQTKVSRPVVPTFCLTLPDGLSLTSVVLEGIGSNGRLLAGPTALPWKHKKSGGTGHAQSTASGRRSKPQNDNYFLSPEELNTQKTEDKASKSLSDVKDDLSLDTVISPNRMCAMTSRLNIGGFSYKGLTPSGSLWAKVRGIGISSQREMTARKRQPATSVFSVLSAFRPRRGRLYGMSRLGLPLAGSKHLVCFSQLFVAMRFS</sequence>
<dbReference type="Proteomes" id="UP000762676">
    <property type="component" value="Unassembled WGS sequence"/>
</dbReference>
<protein>
    <submittedName>
        <fullName evidence="2">Uncharacterized protein</fullName>
    </submittedName>
</protein>